<evidence type="ECO:0000256" key="4">
    <source>
        <dbReference type="RuleBase" id="RU004328"/>
    </source>
</evidence>
<proteinExistence type="inferred from homology"/>
<dbReference type="PANTHER" id="PTHR11240">
    <property type="entry name" value="RIBONUCLEASE T2"/>
    <property type="match status" value="1"/>
</dbReference>
<keyword evidence="5" id="KW-1185">Reference proteome</keyword>
<gene>
    <name evidence="6" type="primary">LOC105427475</name>
</gene>
<dbReference type="GeneID" id="105427475"/>
<dbReference type="PANTHER" id="PTHR11240:SF22">
    <property type="entry name" value="RIBONUCLEASE T2"/>
    <property type="match status" value="1"/>
</dbReference>
<sequence>MKRVLSRMFKYNIASCVLLLYLLCVTHSFERRWSQESFRKRTSNEFDVLIFTQRWPLTACFVWTKNSEKRSCLLPKRNEWTIHGIWPTKYNTIGPQYCNSSMPFDKNALAPLESELKEKWIDIQNGSTPYSFWKHEWDKHGTCALTVKALNSEFNYFRGALNLLDKYNMIDVLEKANILPGKKYMVQDVLVGIQKILGKRGQVTCVVDGKTHESYMREIRICFDKTMQLVDCNGIYNFPTNCNRSQEITYPSHVPRFYHVKQI</sequence>
<dbReference type="SUPFAM" id="SSF55895">
    <property type="entry name" value="Ribonuclease Rh-like"/>
    <property type="match status" value="1"/>
</dbReference>
<dbReference type="InterPro" id="IPR001568">
    <property type="entry name" value="RNase_T2-like"/>
</dbReference>
<dbReference type="Pfam" id="PF00445">
    <property type="entry name" value="Ribonuclease_T2"/>
    <property type="match status" value="1"/>
</dbReference>
<comment type="similarity">
    <text evidence="1 4">Belongs to the RNase T2 family.</text>
</comment>
<evidence type="ECO:0000256" key="3">
    <source>
        <dbReference type="PIRSR" id="PIRSR633697-1"/>
    </source>
</evidence>
<accession>A0A6I9WA76</accession>
<dbReference type="GO" id="GO:0005576">
    <property type="term" value="C:extracellular region"/>
    <property type="evidence" value="ECO:0007669"/>
    <property type="project" value="TreeGrafter"/>
</dbReference>
<feature type="active site" evidence="3">
    <location>
        <position position="83"/>
    </location>
</feature>
<dbReference type="KEGG" id="pbar:105427475"/>
<dbReference type="Proteomes" id="UP000504615">
    <property type="component" value="Unplaced"/>
</dbReference>
<dbReference type="GO" id="GO:0003723">
    <property type="term" value="F:RNA binding"/>
    <property type="evidence" value="ECO:0007669"/>
    <property type="project" value="InterPro"/>
</dbReference>
<evidence type="ECO:0000313" key="6">
    <source>
        <dbReference type="RefSeq" id="XP_011637517.1"/>
    </source>
</evidence>
<keyword evidence="2" id="KW-1015">Disulfide bond</keyword>
<dbReference type="PROSITE" id="PS00531">
    <property type="entry name" value="RNASE_T2_2"/>
    <property type="match status" value="1"/>
</dbReference>
<dbReference type="OrthoDB" id="435754at2759"/>
<dbReference type="InterPro" id="IPR033130">
    <property type="entry name" value="RNase_T2_His_AS_2"/>
</dbReference>
<dbReference type="InterPro" id="IPR033697">
    <property type="entry name" value="Ribonuclease_T2_eukaryotic"/>
</dbReference>
<evidence type="ECO:0000256" key="1">
    <source>
        <dbReference type="ARBA" id="ARBA00007469"/>
    </source>
</evidence>
<dbReference type="Gene3D" id="3.90.730.10">
    <property type="entry name" value="Ribonuclease T2-like"/>
    <property type="match status" value="1"/>
</dbReference>
<feature type="active site" evidence="3">
    <location>
        <position position="136"/>
    </location>
</feature>
<dbReference type="GO" id="GO:0006401">
    <property type="term" value="P:RNA catabolic process"/>
    <property type="evidence" value="ECO:0007669"/>
    <property type="project" value="TreeGrafter"/>
</dbReference>
<dbReference type="GO" id="GO:0033897">
    <property type="term" value="F:ribonuclease T2 activity"/>
    <property type="evidence" value="ECO:0007669"/>
    <property type="project" value="InterPro"/>
</dbReference>
<feature type="active site" evidence="3">
    <location>
        <position position="140"/>
    </location>
</feature>
<dbReference type="AlphaFoldDB" id="A0A6I9WA76"/>
<evidence type="ECO:0000313" key="5">
    <source>
        <dbReference type="Proteomes" id="UP000504615"/>
    </source>
</evidence>
<name>A0A6I9WA76_9HYME</name>
<protein>
    <submittedName>
        <fullName evidence="6">Ribonuclease Oy</fullName>
    </submittedName>
</protein>
<dbReference type="RefSeq" id="XP_011637517.1">
    <property type="nucleotide sequence ID" value="XM_011639215.1"/>
</dbReference>
<evidence type="ECO:0000256" key="2">
    <source>
        <dbReference type="ARBA" id="ARBA00023157"/>
    </source>
</evidence>
<organism evidence="5 6">
    <name type="scientific">Pogonomyrmex barbatus</name>
    <name type="common">red harvester ant</name>
    <dbReference type="NCBI Taxonomy" id="144034"/>
    <lineage>
        <taxon>Eukaryota</taxon>
        <taxon>Metazoa</taxon>
        <taxon>Ecdysozoa</taxon>
        <taxon>Arthropoda</taxon>
        <taxon>Hexapoda</taxon>
        <taxon>Insecta</taxon>
        <taxon>Pterygota</taxon>
        <taxon>Neoptera</taxon>
        <taxon>Endopterygota</taxon>
        <taxon>Hymenoptera</taxon>
        <taxon>Apocrita</taxon>
        <taxon>Aculeata</taxon>
        <taxon>Formicoidea</taxon>
        <taxon>Formicidae</taxon>
        <taxon>Myrmicinae</taxon>
        <taxon>Pogonomyrmex</taxon>
    </lineage>
</organism>
<dbReference type="InterPro" id="IPR036430">
    <property type="entry name" value="RNase_T2-like_sf"/>
</dbReference>
<dbReference type="CDD" id="cd01061">
    <property type="entry name" value="RNase_T2_euk"/>
    <property type="match status" value="1"/>
</dbReference>
<reference evidence="6" key="1">
    <citation type="submission" date="2025-08" db="UniProtKB">
        <authorList>
            <consortium name="RefSeq"/>
        </authorList>
    </citation>
    <scope>IDENTIFICATION</scope>
</reference>